<keyword evidence="1" id="KW-0472">Membrane</keyword>
<dbReference type="Proteomes" id="UP001212997">
    <property type="component" value="Unassembled WGS sequence"/>
</dbReference>
<organism evidence="2 3">
    <name type="scientific">Meripilus lineatus</name>
    <dbReference type="NCBI Taxonomy" id="2056292"/>
    <lineage>
        <taxon>Eukaryota</taxon>
        <taxon>Fungi</taxon>
        <taxon>Dikarya</taxon>
        <taxon>Basidiomycota</taxon>
        <taxon>Agaricomycotina</taxon>
        <taxon>Agaricomycetes</taxon>
        <taxon>Polyporales</taxon>
        <taxon>Meripilaceae</taxon>
        <taxon>Meripilus</taxon>
    </lineage>
</organism>
<evidence type="ECO:0000256" key="1">
    <source>
        <dbReference type="SAM" id="Phobius"/>
    </source>
</evidence>
<dbReference type="AlphaFoldDB" id="A0AAD5V9Y9"/>
<protein>
    <submittedName>
        <fullName evidence="2">Uncharacterized protein</fullName>
    </submittedName>
</protein>
<keyword evidence="3" id="KW-1185">Reference proteome</keyword>
<evidence type="ECO:0000313" key="2">
    <source>
        <dbReference type="EMBL" id="KAJ3486178.1"/>
    </source>
</evidence>
<name>A0AAD5V9Y9_9APHY</name>
<dbReference type="EMBL" id="JANAWD010000129">
    <property type="protein sequence ID" value="KAJ3486178.1"/>
    <property type="molecule type" value="Genomic_DNA"/>
</dbReference>
<comment type="caution">
    <text evidence="2">The sequence shown here is derived from an EMBL/GenBank/DDBJ whole genome shotgun (WGS) entry which is preliminary data.</text>
</comment>
<feature type="transmembrane region" description="Helical" evidence="1">
    <location>
        <begin position="50"/>
        <end position="75"/>
    </location>
</feature>
<proteinExistence type="predicted"/>
<reference evidence="2" key="1">
    <citation type="submission" date="2022-07" db="EMBL/GenBank/DDBJ databases">
        <title>Genome Sequence of Physisporinus lineatus.</title>
        <authorList>
            <person name="Buettner E."/>
        </authorList>
    </citation>
    <scope>NUCLEOTIDE SEQUENCE</scope>
    <source>
        <strain evidence="2">VT162</strain>
    </source>
</reference>
<keyword evidence="1" id="KW-1133">Transmembrane helix</keyword>
<accession>A0AAD5V9Y9</accession>
<sequence>MLVLLSNGIGAAFPEEKTPLDTENPANVFHRAYQFTKVEYSVRITTKLKYFYVGIIILDSIFVVFCMVTILNLGWLPDFTDPVTFARAAVYSGSGLSSSQSGQDRVEKHLFPPTSPVPLVNGEDEDKKLWKECFTLREVVDKNRRVLVFEPTALSEADDLD</sequence>
<evidence type="ECO:0000313" key="3">
    <source>
        <dbReference type="Proteomes" id="UP001212997"/>
    </source>
</evidence>
<gene>
    <name evidence="2" type="ORF">NLI96_g4406</name>
</gene>
<keyword evidence="1" id="KW-0812">Transmembrane</keyword>